<dbReference type="GO" id="GO:0008237">
    <property type="term" value="F:metallopeptidase activity"/>
    <property type="evidence" value="ECO:0007669"/>
    <property type="project" value="UniProtKB-KW"/>
</dbReference>
<evidence type="ECO:0000256" key="1">
    <source>
        <dbReference type="ARBA" id="ARBA00010243"/>
    </source>
</evidence>
<dbReference type="GO" id="GO:0046872">
    <property type="term" value="F:metal ion binding"/>
    <property type="evidence" value="ECO:0007669"/>
    <property type="project" value="UniProtKB-KW"/>
</dbReference>
<name>A0A6I4W4V0_9BACL</name>
<protein>
    <submittedName>
        <fullName evidence="9">DNA repair protein RadC</fullName>
    </submittedName>
</protein>
<organism evidence="9 10">
    <name type="scientific">Shimazuella alba</name>
    <dbReference type="NCBI Taxonomy" id="2690964"/>
    <lineage>
        <taxon>Bacteria</taxon>
        <taxon>Bacillati</taxon>
        <taxon>Bacillota</taxon>
        <taxon>Bacilli</taxon>
        <taxon>Bacillales</taxon>
        <taxon>Thermoactinomycetaceae</taxon>
        <taxon>Shimazuella</taxon>
    </lineage>
</organism>
<evidence type="ECO:0000256" key="6">
    <source>
        <dbReference type="ARBA" id="ARBA00023049"/>
    </source>
</evidence>
<dbReference type="PROSITE" id="PS50249">
    <property type="entry name" value="MPN"/>
    <property type="match status" value="1"/>
</dbReference>
<dbReference type="InterPro" id="IPR001405">
    <property type="entry name" value="UPF0758"/>
</dbReference>
<keyword evidence="10" id="KW-1185">Reference proteome</keyword>
<feature type="domain" description="MPN" evidence="8">
    <location>
        <begin position="87"/>
        <end position="209"/>
    </location>
</feature>
<dbReference type="Proteomes" id="UP000430692">
    <property type="component" value="Unassembled WGS sequence"/>
</dbReference>
<dbReference type="InterPro" id="IPR025657">
    <property type="entry name" value="RadC_JAB"/>
</dbReference>
<dbReference type="PROSITE" id="PS01302">
    <property type="entry name" value="UPF0758"/>
    <property type="match status" value="1"/>
</dbReference>
<evidence type="ECO:0000256" key="4">
    <source>
        <dbReference type="ARBA" id="ARBA00022801"/>
    </source>
</evidence>
<evidence type="ECO:0000256" key="3">
    <source>
        <dbReference type="ARBA" id="ARBA00022723"/>
    </source>
</evidence>
<dbReference type="NCBIfam" id="TIGR00608">
    <property type="entry name" value="radc"/>
    <property type="match status" value="1"/>
</dbReference>
<keyword evidence="5" id="KW-0862">Zinc</keyword>
<dbReference type="NCBIfam" id="NF000642">
    <property type="entry name" value="PRK00024.1"/>
    <property type="match status" value="1"/>
</dbReference>
<dbReference type="InterPro" id="IPR010994">
    <property type="entry name" value="RuvA_2-like"/>
</dbReference>
<gene>
    <name evidence="9" type="primary">radC</name>
    <name evidence="9" type="ORF">GSM42_16740</name>
</gene>
<dbReference type="CDD" id="cd08071">
    <property type="entry name" value="MPN_DUF2466"/>
    <property type="match status" value="1"/>
</dbReference>
<dbReference type="PANTHER" id="PTHR30471">
    <property type="entry name" value="DNA REPAIR PROTEIN RADC"/>
    <property type="match status" value="1"/>
</dbReference>
<dbReference type="InterPro" id="IPR020891">
    <property type="entry name" value="UPF0758_CS"/>
</dbReference>
<reference evidence="9 10" key="1">
    <citation type="submission" date="2019-12" db="EMBL/GenBank/DDBJ databases">
        <title>Whole-genome analyses of novel actinobacteria.</title>
        <authorList>
            <person name="Sahin N."/>
            <person name="Saygin H."/>
        </authorList>
    </citation>
    <scope>NUCLEOTIDE SEQUENCE [LARGE SCALE GENOMIC DNA]</scope>
    <source>
        <strain evidence="9 10">KC615</strain>
    </source>
</reference>
<dbReference type="GO" id="GO:0006508">
    <property type="term" value="P:proteolysis"/>
    <property type="evidence" value="ECO:0007669"/>
    <property type="project" value="UniProtKB-KW"/>
</dbReference>
<dbReference type="Gene3D" id="1.10.150.20">
    <property type="entry name" value="5' to 3' exonuclease, C-terminal subdomain"/>
    <property type="match status" value="1"/>
</dbReference>
<accession>A0A6I4W4V0</accession>
<dbReference type="SUPFAM" id="SSF47781">
    <property type="entry name" value="RuvA domain 2-like"/>
    <property type="match status" value="1"/>
</dbReference>
<comment type="similarity">
    <text evidence="1 7">Belongs to the UPF0758 family.</text>
</comment>
<comment type="caution">
    <text evidence="9">The sequence shown here is derived from an EMBL/GenBank/DDBJ whole genome shotgun (WGS) entry which is preliminary data.</text>
</comment>
<evidence type="ECO:0000313" key="10">
    <source>
        <dbReference type="Proteomes" id="UP000430692"/>
    </source>
</evidence>
<proteinExistence type="inferred from homology"/>
<dbReference type="Pfam" id="PF20582">
    <property type="entry name" value="UPF0758_N"/>
    <property type="match status" value="1"/>
</dbReference>
<evidence type="ECO:0000313" key="9">
    <source>
        <dbReference type="EMBL" id="MXQ55332.1"/>
    </source>
</evidence>
<dbReference type="Gene3D" id="3.40.140.10">
    <property type="entry name" value="Cytidine Deaminase, domain 2"/>
    <property type="match status" value="1"/>
</dbReference>
<evidence type="ECO:0000256" key="5">
    <source>
        <dbReference type="ARBA" id="ARBA00022833"/>
    </source>
</evidence>
<dbReference type="Pfam" id="PF04002">
    <property type="entry name" value="RadC"/>
    <property type="match status" value="1"/>
</dbReference>
<evidence type="ECO:0000259" key="8">
    <source>
        <dbReference type="PROSITE" id="PS50249"/>
    </source>
</evidence>
<keyword evidence="3" id="KW-0479">Metal-binding</keyword>
<evidence type="ECO:0000256" key="2">
    <source>
        <dbReference type="ARBA" id="ARBA00022670"/>
    </source>
</evidence>
<keyword evidence="4" id="KW-0378">Hydrolase</keyword>
<evidence type="ECO:0000256" key="7">
    <source>
        <dbReference type="RuleBase" id="RU003797"/>
    </source>
</evidence>
<dbReference type="EMBL" id="WUUL01000013">
    <property type="protein sequence ID" value="MXQ55332.1"/>
    <property type="molecule type" value="Genomic_DNA"/>
</dbReference>
<dbReference type="AlphaFoldDB" id="A0A6I4W4V0"/>
<dbReference type="InterPro" id="IPR037518">
    <property type="entry name" value="MPN"/>
</dbReference>
<keyword evidence="6" id="KW-0482">Metalloprotease</keyword>
<dbReference type="InterPro" id="IPR046778">
    <property type="entry name" value="UPF0758_N"/>
</dbReference>
<sequence length="211" mass="23209">MMRLGQANLSNSELIALLLRTGTAGVSATHLAENLLSKTGGLRGLANMSLNELMNLKGIGPAKAIQLVAGLELGRRITRTLPEEKPRMQSPDDVANYVMDEMRYLTQEHFVCIYLDTKHCVIEKKCVFIGSLDASVVHPREVLRAAILASASAFICIHNHPSGDPSPSREDIEVTELLYQASMTVGIDLLDHIIIGDQRFISLKERGFFPL</sequence>
<dbReference type="PANTHER" id="PTHR30471:SF3">
    <property type="entry name" value="UPF0758 PROTEIN YEES-RELATED"/>
    <property type="match status" value="1"/>
</dbReference>
<keyword evidence="2" id="KW-0645">Protease</keyword>